<keyword evidence="2" id="KW-1133">Transmembrane helix</keyword>
<evidence type="ECO:0000256" key="2">
    <source>
        <dbReference type="SAM" id="Phobius"/>
    </source>
</evidence>
<comment type="caution">
    <text evidence="4">The sequence shown here is derived from an EMBL/GenBank/DDBJ whole genome shotgun (WGS) entry which is preliminary data.</text>
</comment>
<dbReference type="EMBL" id="BAAAFZ010000060">
    <property type="protein sequence ID" value="GAA0595725.1"/>
    <property type="molecule type" value="Genomic_DNA"/>
</dbReference>
<feature type="transmembrane region" description="Helical" evidence="2">
    <location>
        <begin position="7"/>
        <end position="29"/>
    </location>
</feature>
<dbReference type="PANTHER" id="PTHR36698:SF2">
    <property type="entry name" value="MCE_MLAD DOMAIN-CONTAINING PROTEIN"/>
    <property type="match status" value="1"/>
</dbReference>
<evidence type="ECO:0000313" key="4">
    <source>
        <dbReference type="EMBL" id="GAA0595725.1"/>
    </source>
</evidence>
<reference evidence="5" key="1">
    <citation type="journal article" date="2019" name="Int. J. Syst. Evol. Microbiol.">
        <title>The Global Catalogue of Microorganisms (GCM) 10K type strain sequencing project: providing services to taxonomists for standard genome sequencing and annotation.</title>
        <authorList>
            <consortium name="The Broad Institute Genomics Platform"/>
            <consortium name="The Broad Institute Genome Sequencing Center for Infectious Disease"/>
            <person name="Wu L."/>
            <person name="Ma J."/>
        </authorList>
    </citation>
    <scope>NUCLEOTIDE SEQUENCE [LARGE SCALE GENOMIC DNA]</scope>
    <source>
        <strain evidence="5">JCM 9933</strain>
    </source>
</reference>
<dbReference type="PANTHER" id="PTHR36698">
    <property type="entry name" value="BLL5892 PROTEIN"/>
    <property type="match status" value="1"/>
</dbReference>
<proteinExistence type="predicted"/>
<evidence type="ECO:0000313" key="5">
    <source>
        <dbReference type="Proteomes" id="UP001501588"/>
    </source>
</evidence>
<name>A0ABP3QUP8_9PROT</name>
<feature type="domain" description="Mce/MlaD" evidence="3">
    <location>
        <begin position="45"/>
        <end position="137"/>
    </location>
</feature>
<dbReference type="Pfam" id="PF02470">
    <property type="entry name" value="MlaD"/>
    <property type="match status" value="1"/>
</dbReference>
<evidence type="ECO:0000256" key="1">
    <source>
        <dbReference type="SAM" id="MobiDB-lite"/>
    </source>
</evidence>
<gene>
    <name evidence="4" type="ORF">GCM10009416_37590</name>
</gene>
<organism evidence="4 5">
    <name type="scientific">Craurococcus roseus</name>
    <dbReference type="NCBI Taxonomy" id="77585"/>
    <lineage>
        <taxon>Bacteria</taxon>
        <taxon>Pseudomonadati</taxon>
        <taxon>Pseudomonadota</taxon>
        <taxon>Alphaproteobacteria</taxon>
        <taxon>Acetobacterales</taxon>
        <taxon>Acetobacteraceae</taxon>
        <taxon>Craurococcus</taxon>
    </lineage>
</organism>
<dbReference type="RefSeq" id="WP_343896928.1">
    <property type="nucleotide sequence ID" value="NZ_BAAAFZ010000060.1"/>
</dbReference>
<feature type="region of interest" description="Disordered" evidence="1">
    <location>
        <begin position="325"/>
        <end position="345"/>
    </location>
</feature>
<keyword evidence="2" id="KW-0472">Membrane</keyword>
<dbReference type="InterPro" id="IPR003399">
    <property type="entry name" value="Mce/MlaD"/>
</dbReference>
<accession>A0ABP3QUP8</accession>
<dbReference type="Proteomes" id="UP001501588">
    <property type="component" value="Unassembled WGS sequence"/>
</dbReference>
<evidence type="ECO:0000259" key="3">
    <source>
        <dbReference type="Pfam" id="PF02470"/>
    </source>
</evidence>
<keyword evidence="2" id="KW-0812">Transmembrane</keyword>
<sequence>MERSRGLYLRVGALVLAGLGLALGFVLFLTANRPGDSAVMYETYLRESVQGLEVGAAVRYRGVSIGRVEGLGLVSAEYPRMEGDTFGPAYQLVFVRFSVDTRRIGEAPSVDDAIRLGLRTRIAAAGITGVYYVELDFVDPERFPAMAVPWEPRETYIPAVPSTVAQVQNAAEALLQKLEGVDVGGLLENLTGLLSDLRRETREGGDVAQTLQEASALLRTLRGAVEEADVPGVLGGLRDAAAEARGTAAEARELLASRELRQTLANAAAAAAEVRTAAARLPATIAALESGLRVARGASTEIQAELAPILRDLRSAVGNLRDTTEALRRSPGQALFGAPPPPERR</sequence>
<protein>
    <recommendedName>
        <fullName evidence="3">Mce/MlaD domain-containing protein</fullName>
    </recommendedName>
</protein>
<keyword evidence="5" id="KW-1185">Reference proteome</keyword>